<proteinExistence type="predicted"/>
<sequence length="187" mass="21092">MLQIPTKPLTLEEFLQLPETKPASEYIDGKIIQKPMPQGEHSVIQTEICPAINGVLKTRKIARAFSELRCTFGSRSIVPDVSVFVWDRIPRKENGGVANAFNLAPDWTIEILSPDQSQTKVTKNILHCLHHGTQLGWLIDPKDQTVLIFIPDQLPQVFDESQQQLIVPNFAVELQLTVGELFGWLLE</sequence>
<name>A0ABZ2UX87_9CYAN</name>
<dbReference type="GO" id="GO:0004519">
    <property type="term" value="F:endonuclease activity"/>
    <property type="evidence" value="ECO:0007669"/>
    <property type="project" value="UniProtKB-KW"/>
</dbReference>
<gene>
    <name evidence="2" type="ORF">WJM97_10210</name>
</gene>
<dbReference type="EMBL" id="CP150886">
    <property type="protein sequence ID" value="WZB90032.1"/>
    <property type="molecule type" value="Genomic_DNA"/>
</dbReference>
<dbReference type="Proteomes" id="UP001483337">
    <property type="component" value="Chromosome"/>
</dbReference>
<dbReference type="PANTHER" id="PTHR34107:SF8">
    <property type="entry name" value="UNIDENTIFIED OPEN READING FRAME"/>
    <property type="match status" value="1"/>
</dbReference>
<protein>
    <submittedName>
        <fullName evidence="2">Uma2 family endonuclease</fullName>
    </submittedName>
</protein>
<evidence type="ECO:0000313" key="2">
    <source>
        <dbReference type="EMBL" id="WZB90032.1"/>
    </source>
</evidence>
<dbReference type="InterPro" id="IPR012296">
    <property type="entry name" value="Nuclease_put_TT1808"/>
</dbReference>
<accession>A0ABZ2UX87</accession>
<dbReference type="Pfam" id="PF05685">
    <property type="entry name" value="Uma2"/>
    <property type="match status" value="1"/>
</dbReference>
<dbReference type="PANTHER" id="PTHR34107">
    <property type="entry name" value="SLL0198 PROTEIN-RELATED"/>
    <property type="match status" value="1"/>
</dbReference>
<dbReference type="InterPro" id="IPR008538">
    <property type="entry name" value="Uma2"/>
</dbReference>
<feature type="domain" description="Putative restriction endonuclease" evidence="1">
    <location>
        <begin position="11"/>
        <end position="178"/>
    </location>
</feature>
<evidence type="ECO:0000313" key="3">
    <source>
        <dbReference type="Proteomes" id="UP001483337"/>
    </source>
</evidence>
<dbReference type="InterPro" id="IPR011335">
    <property type="entry name" value="Restrct_endonuc-II-like"/>
</dbReference>
<dbReference type="SUPFAM" id="SSF52980">
    <property type="entry name" value="Restriction endonuclease-like"/>
    <property type="match status" value="1"/>
</dbReference>
<reference evidence="2 3" key="1">
    <citation type="submission" date="2024-04" db="EMBL/GenBank/DDBJ databases">
        <title>Okeanomitos corallinicola gen. &amp; sp. nov. (Nostocales, Cyanobacteria), a new toxic marine heterocyst-forming cyanobacterium from a coral reef.</title>
        <authorList>
            <person name="Li H."/>
            <person name="Li R."/>
            <person name="Kang J."/>
            <person name="Hii K.S."/>
            <person name="Mohamed H.F."/>
            <person name="Xu X."/>
            <person name="Luo Z."/>
        </authorList>
    </citation>
    <scope>NUCLEOTIDE SEQUENCE [LARGE SCALE GENOMIC DNA]</scope>
    <source>
        <strain evidence="2 3">TIOX110</strain>
    </source>
</reference>
<keyword evidence="2" id="KW-0378">Hydrolase</keyword>
<dbReference type="RefSeq" id="WP_353932927.1">
    <property type="nucleotide sequence ID" value="NZ_CP150886.1"/>
</dbReference>
<dbReference type="CDD" id="cd06260">
    <property type="entry name" value="DUF820-like"/>
    <property type="match status" value="1"/>
</dbReference>
<dbReference type="Gene3D" id="3.90.1570.10">
    <property type="entry name" value="tt1808, chain A"/>
    <property type="match status" value="1"/>
</dbReference>
<keyword evidence="2" id="KW-0255">Endonuclease</keyword>
<evidence type="ECO:0000259" key="1">
    <source>
        <dbReference type="Pfam" id="PF05685"/>
    </source>
</evidence>
<keyword evidence="2" id="KW-0540">Nuclease</keyword>
<keyword evidence="3" id="KW-1185">Reference proteome</keyword>
<organism evidence="2 3">
    <name type="scientific">Okeanomitos corallinicola TIOX110</name>
    <dbReference type="NCBI Taxonomy" id="3133117"/>
    <lineage>
        <taxon>Bacteria</taxon>
        <taxon>Bacillati</taxon>
        <taxon>Cyanobacteriota</taxon>
        <taxon>Cyanophyceae</taxon>
        <taxon>Nostocales</taxon>
        <taxon>Aphanizomenonaceae</taxon>
        <taxon>Okeanomitos</taxon>
    </lineage>
</organism>